<keyword evidence="2" id="KW-0808">Transferase</keyword>
<evidence type="ECO:0000256" key="2">
    <source>
        <dbReference type="ARBA" id="ARBA00022679"/>
    </source>
</evidence>
<evidence type="ECO:0000313" key="6">
    <source>
        <dbReference type="Proteomes" id="UP000321058"/>
    </source>
</evidence>
<accession>A0A512NI45</accession>
<dbReference type="InterPro" id="IPR001296">
    <property type="entry name" value="Glyco_trans_1"/>
</dbReference>
<dbReference type="Gene3D" id="3.40.50.2000">
    <property type="entry name" value="Glycogen Phosphorylase B"/>
    <property type="match status" value="2"/>
</dbReference>
<dbReference type="PANTHER" id="PTHR12526">
    <property type="entry name" value="GLYCOSYLTRANSFERASE"/>
    <property type="match status" value="1"/>
</dbReference>
<dbReference type="Proteomes" id="UP000321058">
    <property type="component" value="Unassembled WGS sequence"/>
</dbReference>
<comment type="caution">
    <text evidence="5">The sequence shown here is derived from an EMBL/GenBank/DDBJ whole genome shotgun (WGS) entry which is preliminary data.</text>
</comment>
<keyword evidence="6" id="KW-1185">Reference proteome</keyword>
<dbReference type="Pfam" id="PF13439">
    <property type="entry name" value="Glyco_transf_4"/>
    <property type="match status" value="1"/>
</dbReference>
<dbReference type="AlphaFoldDB" id="A0A512NI45"/>
<dbReference type="InterPro" id="IPR028098">
    <property type="entry name" value="Glyco_trans_4-like_N"/>
</dbReference>
<feature type="domain" description="Glycosyltransferase subfamily 4-like N-terminal" evidence="4">
    <location>
        <begin position="324"/>
        <end position="469"/>
    </location>
</feature>
<evidence type="ECO:0000313" key="5">
    <source>
        <dbReference type="EMBL" id="GEP58627.1"/>
    </source>
</evidence>
<protein>
    <submittedName>
        <fullName evidence="5">Capsular polysaccharide biosynthesis protein</fullName>
    </submittedName>
</protein>
<dbReference type="SUPFAM" id="SSF53756">
    <property type="entry name" value="UDP-Glycosyltransferase/glycogen phosphorylase"/>
    <property type="match status" value="1"/>
</dbReference>
<dbReference type="PANTHER" id="PTHR12526:SF510">
    <property type="entry name" value="D-INOSITOL 3-PHOSPHATE GLYCOSYLTRANSFERASE"/>
    <property type="match status" value="1"/>
</dbReference>
<dbReference type="Pfam" id="PF00534">
    <property type="entry name" value="Glycos_transf_1"/>
    <property type="match status" value="1"/>
</dbReference>
<name>A0A512NI45_9HYPH</name>
<dbReference type="GO" id="GO:0016757">
    <property type="term" value="F:glycosyltransferase activity"/>
    <property type="evidence" value="ECO:0007669"/>
    <property type="project" value="UniProtKB-KW"/>
</dbReference>
<sequence>MGLDPASDPLAEVFRPAPLGRVVKRRPSREVRAQAHAIRDAVRAADCRNATVDQLLPLVREYPQSEELQKIVARLLTELNDERALEAWLGISMRFPASMDAFRNLVDLVLRSKGKAAVRTIVRARFPRMPARLDQLLAYAEACDAIGQTDDSGAAFGLVARAFSKRKEAWLLFAAWLEEEIGMHRSVVTLLRRIAAGAWLGPPLLQEDKRLHAVISDFEHVDAVALNGSSLASVRVLEALFDRILDDRRRALSAPAPTSGKLVLLTGSLGAGGAERQFVTTAVGLRAMSLQQRTLPDGLVLDEVHVVARSLVDREDGSFYVADLQRAGIQVESYREWPDFGGDLASSVARPTLRALGFLPWSTAEAVIKLSDRLKEMKPAVVHIWQDGLVYAAGLAALLAGVPRIVLSGRSTPPPDRRENYLVEYDVIYKSLLQAPGVVLSVNSRHAAGRYANWLDIDERAIVVMPNGVAPLSIEAGSASPAMFSTFEARTGQGAMTIGSVMRLDEVKRPLLWVDAAAAILVRVPTMRFIVVGDGPYRKRMLRRATKLGVASRCLFVGRTADVGYWLSKMDLLMLLSEHEGLPNALIEAQLAGVPVIASAAGGTAETVIPGKTGLVTSVKATPDEIANKIAALAGEPDRLKNMASEARTWAMQAFPIPRMLSNTLNLYAAAGVTSEPHVTRGES</sequence>
<dbReference type="EMBL" id="BKAJ01000106">
    <property type="protein sequence ID" value="GEP58627.1"/>
    <property type="molecule type" value="Genomic_DNA"/>
</dbReference>
<evidence type="ECO:0000259" key="4">
    <source>
        <dbReference type="Pfam" id="PF13439"/>
    </source>
</evidence>
<evidence type="ECO:0000256" key="1">
    <source>
        <dbReference type="ARBA" id="ARBA00022676"/>
    </source>
</evidence>
<keyword evidence="1" id="KW-0328">Glycosyltransferase</keyword>
<proteinExistence type="predicted"/>
<evidence type="ECO:0000259" key="3">
    <source>
        <dbReference type="Pfam" id="PF00534"/>
    </source>
</evidence>
<dbReference type="CDD" id="cd03811">
    <property type="entry name" value="GT4_GT28_WabH-like"/>
    <property type="match status" value="1"/>
</dbReference>
<gene>
    <name evidence="5" type="primary">wbpT</name>
    <name evidence="5" type="ORF">RSO01_57930</name>
</gene>
<reference evidence="5 6" key="1">
    <citation type="submission" date="2019-07" db="EMBL/GenBank/DDBJ databases">
        <title>Whole genome shotgun sequence of Reyranella soli NBRC 108950.</title>
        <authorList>
            <person name="Hosoyama A."/>
            <person name="Uohara A."/>
            <person name="Ohji S."/>
            <person name="Ichikawa N."/>
        </authorList>
    </citation>
    <scope>NUCLEOTIDE SEQUENCE [LARGE SCALE GENOMIC DNA]</scope>
    <source>
        <strain evidence="5 6">NBRC 108950</strain>
    </source>
</reference>
<feature type="domain" description="Glycosyl transferase family 1" evidence="3">
    <location>
        <begin position="497"/>
        <end position="650"/>
    </location>
</feature>
<organism evidence="5 6">
    <name type="scientific">Reyranella soli</name>
    <dbReference type="NCBI Taxonomy" id="1230389"/>
    <lineage>
        <taxon>Bacteria</taxon>
        <taxon>Pseudomonadati</taxon>
        <taxon>Pseudomonadota</taxon>
        <taxon>Alphaproteobacteria</taxon>
        <taxon>Hyphomicrobiales</taxon>
        <taxon>Reyranellaceae</taxon>
        <taxon>Reyranella</taxon>
    </lineage>
</organism>